<sequence>MASFFSERTAEYSLIPAVIGVLAKNNSRIVPIYFWRTREGNNISLAQNLSGRVKVLAMFARRPKLCGKNGYVSGKVNKNILRYALHARKYGVATISGFISVDSIMNLSNEDSYVWFDLSNSKHPINDAEFFCRANSNEILEMNEFCSDINIINKDDIPCLIDAICKPLIWQECIEVISELNKITYSDNNGYFGRFLGGGYRPVYFLILE</sequence>
<dbReference type="RefSeq" id="WP_015698803.1">
    <property type="nucleotide sequence ID" value="NC_016818.1"/>
</dbReference>
<dbReference type="AlphaFoldDB" id="H2ISP6"/>
<reference evidence="1 2" key="1">
    <citation type="journal article" date="2012" name="J. Bacteriol.">
        <title>Complete Genome Sequence of Rahnella aquatilis CIP 78.65.</title>
        <authorList>
            <person name="Martinez R.J."/>
            <person name="Bruce D."/>
            <person name="Detter C."/>
            <person name="Goodwin L.A."/>
            <person name="Han J."/>
            <person name="Han C.S."/>
            <person name="Held B."/>
            <person name="Land M.L."/>
            <person name="Mikhailova N."/>
            <person name="Nolan M."/>
            <person name="Pennacchio L."/>
            <person name="Pitluck S."/>
            <person name="Tapia R."/>
            <person name="Woyke T."/>
            <person name="Sobecky P.A."/>
        </authorList>
    </citation>
    <scope>NUCLEOTIDE SEQUENCE [LARGE SCALE GENOMIC DNA]</scope>
    <source>
        <strain evidence="2">ATCC 33071 / DSM 4594 / JCM 1683 / NBRC 105701 / NCIMB 13365 / CIP 78.65</strain>
    </source>
</reference>
<dbReference type="HOGENOM" id="CLU_1248691_0_0_6"/>
<accession>H2ISP6</accession>
<organism evidence="1 2">
    <name type="scientific">Rahnella aquatilis (strain ATCC 33071 / DSM 4594 / JCM 1683 / NBRC 105701 / NCIMB 13365 / CIP 78.65)</name>
    <dbReference type="NCBI Taxonomy" id="745277"/>
    <lineage>
        <taxon>Bacteria</taxon>
        <taxon>Pseudomonadati</taxon>
        <taxon>Pseudomonadota</taxon>
        <taxon>Gammaproteobacteria</taxon>
        <taxon>Enterobacterales</taxon>
        <taxon>Yersiniaceae</taxon>
        <taxon>Rahnella</taxon>
    </lineage>
</organism>
<name>H2ISP6_RAHAC</name>
<dbReference type="KEGG" id="raq:Rahaq2_3976"/>
<protein>
    <submittedName>
        <fullName evidence="1">Uncharacterized protein</fullName>
    </submittedName>
</protein>
<evidence type="ECO:0000313" key="1">
    <source>
        <dbReference type="EMBL" id="AEX53750.1"/>
    </source>
</evidence>
<dbReference type="Proteomes" id="UP000009010">
    <property type="component" value="Chromosome"/>
</dbReference>
<evidence type="ECO:0000313" key="2">
    <source>
        <dbReference type="Proteomes" id="UP000009010"/>
    </source>
</evidence>
<proteinExistence type="predicted"/>
<dbReference type="eggNOG" id="ENOG50334Y8">
    <property type="taxonomic scope" value="Bacteria"/>
</dbReference>
<dbReference type="OrthoDB" id="7069305at2"/>
<reference evidence="2" key="2">
    <citation type="submission" date="2012-01" db="EMBL/GenBank/DDBJ databases">
        <title>Complete sequence of chromosome of Rahnella aquatilis CIP 78.65.</title>
        <authorList>
            <person name="Lucas S."/>
            <person name="Han J."/>
            <person name="Lapidus A."/>
            <person name="Cheng J.-F."/>
            <person name="Goodwin L."/>
            <person name="Pitluck S."/>
            <person name="Peters L."/>
            <person name="Ovchinnikova G."/>
            <person name="Held B."/>
            <person name="Detter J.C."/>
            <person name="Han C."/>
            <person name="Tapia R."/>
            <person name="Land M."/>
            <person name="Hauser L."/>
            <person name="Kyrpides N."/>
            <person name="Ivanova N."/>
            <person name="Pagani I."/>
            <person name="Sobecky P."/>
            <person name="Martinez R."/>
            <person name="Woyke T."/>
        </authorList>
    </citation>
    <scope>NUCLEOTIDE SEQUENCE [LARGE SCALE GENOMIC DNA]</scope>
    <source>
        <strain evidence="2">ATCC 33071 / DSM 4594 / JCM 1683 / NBRC 105701 / NCIMB 13365 / CIP 78.65</strain>
    </source>
</reference>
<keyword evidence="2" id="KW-1185">Reference proteome</keyword>
<gene>
    <name evidence="1" type="ordered locus">Rahaq2_3976</name>
</gene>
<dbReference type="EMBL" id="CP003244">
    <property type="protein sequence ID" value="AEX53750.1"/>
    <property type="molecule type" value="Genomic_DNA"/>
</dbReference>